<dbReference type="EMBL" id="FRFC01000003">
    <property type="protein sequence ID" value="SHO45404.1"/>
    <property type="molecule type" value="Genomic_DNA"/>
</dbReference>
<keyword evidence="3" id="KW-1185">Reference proteome</keyword>
<dbReference type="OrthoDB" id="8136at2157"/>
<dbReference type="Pfam" id="PF01037">
    <property type="entry name" value="AsnC_trans_reg"/>
    <property type="match status" value="1"/>
</dbReference>
<dbReference type="RefSeq" id="WP_101009623.1">
    <property type="nucleotide sequence ID" value="NZ_FRFC01000003.1"/>
</dbReference>
<accession>A0A2H1EH71</accession>
<protein>
    <recommendedName>
        <fullName evidence="1">Transcription regulator AsnC/Lrp ligand binding domain-containing protein</fullName>
    </recommendedName>
</protein>
<sequence>MHETFVLINCDLGKEEQIVKSLQEIEYVKEVQATHGVYDVVAKLETKTEKELTDIVRQKILGLGPVHSVLTLFAQ</sequence>
<dbReference type="InterPro" id="IPR011008">
    <property type="entry name" value="Dimeric_a/b-barrel"/>
</dbReference>
<organism evidence="2 3">
    <name type="scientific">Nitrosotalea sinensis</name>
    <dbReference type="NCBI Taxonomy" id="1499975"/>
    <lineage>
        <taxon>Archaea</taxon>
        <taxon>Nitrososphaerota</taxon>
        <taxon>Nitrososphaeria</taxon>
        <taxon>Nitrosotaleales</taxon>
        <taxon>Nitrosotaleaceae</taxon>
        <taxon>Nitrosotalea</taxon>
    </lineage>
</organism>
<dbReference type="AlphaFoldDB" id="A0A2H1EH71"/>
<gene>
    <name evidence="2" type="ORF">NSIN_20647</name>
</gene>
<evidence type="ECO:0000259" key="1">
    <source>
        <dbReference type="Pfam" id="PF01037"/>
    </source>
</evidence>
<reference evidence="3" key="1">
    <citation type="submission" date="2016-12" db="EMBL/GenBank/DDBJ databases">
        <authorList>
            <person name="Herbold C."/>
        </authorList>
    </citation>
    <scope>NUCLEOTIDE SEQUENCE [LARGE SCALE GENOMIC DNA]</scope>
</reference>
<dbReference type="Proteomes" id="UP000232412">
    <property type="component" value="Unassembled WGS sequence"/>
</dbReference>
<dbReference type="Gene3D" id="3.30.70.920">
    <property type="match status" value="1"/>
</dbReference>
<name>A0A2H1EH71_9ARCH</name>
<evidence type="ECO:0000313" key="3">
    <source>
        <dbReference type="Proteomes" id="UP000232412"/>
    </source>
</evidence>
<evidence type="ECO:0000313" key="2">
    <source>
        <dbReference type="EMBL" id="SHO45404.1"/>
    </source>
</evidence>
<dbReference type="InterPro" id="IPR019887">
    <property type="entry name" value="Tscrpt_reg_AsnC/Lrp_C"/>
</dbReference>
<feature type="domain" description="Transcription regulator AsnC/Lrp ligand binding" evidence="1">
    <location>
        <begin position="6"/>
        <end position="74"/>
    </location>
</feature>
<proteinExistence type="predicted"/>
<dbReference type="SUPFAM" id="SSF54909">
    <property type="entry name" value="Dimeric alpha+beta barrel"/>
    <property type="match status" value="1"/>
</dbReference>